<accession>A0AAE3LNT0</accession>
<name>A0AAE3LNT0_9FIRM</name>
<dbReference type="RefSeq" id="WP_267302012.1">
    <property type="nucleotide sequence ID" value="NZ_JAOQJZ010000021.1"/>
</dbReference>
<organism evidence="1 2">
    <name type="scientific">Hominimerdicola aceti</name>
    <dbReference type="NCBI Taxonomy" id="2981726"/>
    <lineage>
        <taxon>Bacteria</taxon>
        <taxon>Bacillati</taxon>
        <taxon>Bacillota</taxon>
        <taxon>Clostridia</taxon>
        <taxon>Eubacteriales</taxon>
        <taxon>Oscillospiraceae</taxon>
        <taxon>Hominimerdicola</taxon>
    </lineage>
</organism>
<proteinExistence type="predicted"/>
<protein>
    <submittedName>
        <fullName evidence="1">Uncharacterized protein</fullName>
    </submittedName>
</protein>
<dbReference type="Proteomes" id="UP001208131">
    <property type="component" value="Unassembled WGS sequence"/>
</dbReference>
<reference evidence="1 2" key="1">
    <citation type="journal article" date="2021" name="ISME Commun">
        <title>Automated analysis of genomic sequences facilitates high-throughput and comprehensive description of bacteria.</title>
        <authorList>
            <person name="Hitch T.C.A."/>
        </authorList>
    </citation>
    <scope>NUCLEOTIDE SEQUENCE [LARGE SCALE GENOMIC DNA]</scope>
    <source>
        <strain evidence="1 2">Sanger_31</strain>
    </source>
</reference>
<gene>
    <name evidence="1" type="ORF">OCV57_13780</name>
</gene>
<evidence type="ECO:0000313" key="1">
    <source>
        <dbReference type="EMBL" id="MCU6706981.1"/>
    </source>
</evidence>
<sequence>MITKEEFEKAVEVCNSEFKTCEDCPLRHKAFLCGVYLTKYIKNELASAATGTSSEVSKDTDNIHIDDSTLLDICQEELEAITEIALNDYPNGYLTGYIVALKNNTKRLRGEHSD</sequence>
<dbReference type="EMBL" id="JAOQJZ010000021">
    <property type="protein sequence ID" value="MCU6706981.1"/>
    <property type="molecule type" value="Genomic_DNA"/>
</dbReference>
<evidence type="ECO:0000313" key="2">
    <source>
        <dbReference type="Proteomes" id="UP001208131"/>
    </source>
</evidence>
<dbReference type="AlphaFoldDB" id="A0AAE3LNT0"/>
<comment type="caution">
    <text evidence="1">The sequence shown here is derived from an EMBL/GenBank/DDBJ whole genome shotgun (WGS) entry which is preliminary data.</text>
</comment>
<keyword evidence="2" id="KW-1185">Reference proteome</keyword>